<organism evidence="1">
    <name type="scientific">uncultured Caudovirales phage</name>
    <dbReference type="NCBI Taxonomy" id="2100421"/>
    <lineage>
        <taxon>Viruses</taxon>
        <taxon>Duplodnaviria</taxon>
        <taxon>Heunggongvirae</taxon>
        <taxon>Uroviricota</taxon>
        <taxon>Caudoviricetes</taxon>
        <taxon>Peduoviridae</taxon>
        <taxon>Maltschvirus</taxon>
        <taxon>Maltschvirus maltsch</taxon>
    </lineage>
</organism>
<sequence length="211" mass="21914">MPHLGTQRVMVPGVQVSNLTAGNIPLAGAKSAFDTGGPYGAFEPLAVVTVGSGGASSISFQGIPATYKHLQLRGILKDQRGTGVLSNAYMQFNQDREANYANHNMYGDGGGGNAASESQTSMGSMLFANIASGTTNTGMFAAFISDILDYSSFAKYKTVRTLNGADNSGGGQATIKSGVWMNSSSQISSITITPLVANFVEFSQVALYGVK</sequence>
<protein>
    <submittedName>
        <fullName evidence="1">Uncharacterized protein</fullName>
    </submittedName>
</protein>
<dbReference type="EMBL" id="LR796637">
    <property type="protein sequence ID" value="CAB4156645.1"/>
    <property type="molecule type" value="Genomic_DNA"/>
</dbReference>
<accession>A0A6J5NHC8</accession>
<name>A0A6J5NHC8_9CAUD</name>
<gene>
    <name evidence="1" type="ORF">UFOVP655_88</name>
</gene>
<reference evidence="1" key="1">
    <citation type="submission" date="2020-04" db="EMBL/GenBank/DDBJ databases">
        <authorList>
            <person name="Chiriac C."/>
            <person name="Salcher M."/>
            <person name="Ghai R."/>
            <person name="Kavagutti S V."/>
        </authorList>
    </citation>
    <scope>NUCLEOTIDE SEQUENCE</scope>
</reference>
<proteinExistence type="predicted"/>
<evidence type="ECO:0000313" key="1">
    <source>
        <dbReference type="EMBL" id="CAB4156645.1"/>
    </source>
</evidence>